<dbReference type="Pfam" id="PF07690">
    <property type="entry name" value="MFS_1"/>
    <property type="match status" value="1"/>
</dbReference>
<dbReference type="SUPFAM" id="SSF103473">
    <property type="entry name" value="MFS general substrate transporter"/>
    <property type="match status" value="1"/>
</dbReference>
<dbReference type="Proteomes" id="UP000559027">
    <property type="component" value="Unassembled WGS sequence"/>
</dbReference>
<feature type="transmembrane region" description="Helical" evidence="7">
    <location>
        <begin position="336"/>
        <end position="362"/>
    </location>
</feature>
<feature type="transmembrane region" description="Helical" evidence="7">
    <location>
        <begin position="374"/>
        <end position="398"/>
    </location>
</feature>
<dbReference type="GO" id="GO:0022857">
    <property type="term" value="F:transmembrane transporter activity"/>
    <property type="evidence" value="ECO:0007669"/>
    <property type="project" value="InterPro"/>
</dbReference>
<feature type="compositionally biased region" description="Polar residues" evidence="6">
    <location>
        <begin position="1"/>
        <end position="11"/>
    </location>
</feature>
<evidence type="ECO:0000256" key="1">
    <source>
        <dbReference type="ARBA" id="ARBA00004141"/>
    </source>
</evidence>
<reference evidence="8 9" key="1">
    <citation type="journal article" date="2020" name="ISME J.">
        <title>Uncovering the hidden diversity of litter-decomposition mechanisms in mushroom-forming fungi.</title>
        <authorList>
            <person name="Floudas D."/>
            <person name="Bentzer J."/>
            <person name="Ahren D."/>
            <person name="Johansson T."/>
            <person name="Persson P."/>
            <person name="Tunlid A."/>
        </authorList>
    </citation>
    <scope>NUCLEOTIDE SEQUENCE [LARGE SCALE GENOMIC DNA]</scope>
    <source>
        <strain evidence="8 9">CBS 146.42</strain>
    </source>
</reference>
<feature type="transmembrane region" description="Helical" evidence="7">
    <location>
        <begin position="258"/>
        <end position="280"/>
    </location>
</feature>
<evidence type="ECO:0008006" key="10">
    <source>
        <dbReference type="Google" id="ProtNLM"/>
    </source>
</evidence>
<dbReference type="EMBL" id="JAACJO010000005">
    <property type="protein sequence ID" value="KAF5358500.1"/>
    <property type="molecule type" value="Genomic_DNA"/>
</dbReference>
<keyword evidence="9" id="KW-1185">Reference proteome</keyword>
<dbReference type="PANTHER" id="PTHR23504">
    <property type="entry name" value="MAJOR FACILITATOR SUPERFAMILY DOMAIN-CONTAINING PROTEIN 10"/>
    <property type="match status" value="1"/>
</dbReference>
<feature type="transmembrane region" description="Helical" evidence="7">
    <location>
        <begin position="188"/>
        <end position="209"/>
    </location>
</feature>
<evidence type="ECO:0000256" key="5">
    <source>
        <dbReference type="ARBA" id="ARBA00023136"/>
    </source>
</evidence>
<accession>A0A8H5G574</accession>
<dbReference type="AlphaFoldDB" id="A0A8H5G574"/>
<evidence type="ECO:0000256" key="3">
    <source>
        <dbReference type="ARBA" id="ARBA00022692"/>
    </source>
</evidence>
<feature type="transmembrane region" description="Helical" evidence="7">
    <location>
        <begin position="163"/>
        <end position="181"/>
    </location>
</feature>
<dbReference type="Gene3D" id="1.20.1250.20">
    <property type="entry name" value="MFS general substrate transporter like domains"/>
    <property type="match status" value="1"/>
</dbReference>
<comment type="subcellular location">
    <subcellularLocation>
        <location evidence="1">Membrane</location>
        <topology evidence="1">Multi-pass membrane protein</topology>
    </subcellularLocation>
</comment>
<dbReference type="OrthoDB" id="419616at2759"/>
<protein>
    <recommendedName>
        <fullName evidence="10">Major facilitator superfamily (MFS) profile domain-containing protein</fullName>
    </recommendedName>
</protein>
<comment type="caution">
    <text evidence="8">The sequence shown here is derived from an EMBL/GenBank/DDBJ whole genome shotgun (WGS) entry which is preliminary data.</text>
</comment>
<keyword evidence="5 7" id="KW-0472">Membrane</keyword>
<sequence>MLLHSNDNSIGATAPPGPNHSRGPNSGYRQSVEEETRTASADAEVTRALIAEDLAPLPRREFAVLCLLRVLDPLNFMQIFPYINELIWNTGVTDDPKEIGYYSGVVESVFAIAQLVAMYPWGVLSDTAGRRPAILAGAAGLALTTLIFGLSQDFKSILISRSIAGLFSGNVAVIPSVLCEITGRNHEAVIYSIFGIFWPIGATLGFHFIPGPSELLAPPDCDSDFISWFSRPMIGGTLSNPTAKFPFFNYVFFRKYPYFLPCCVTAGFNVLGFILCYFFLNETLRKRSGDCIGKQSIGTRGYGTTADHQKPVIPESISEERYNIARLLSKPIIQDICASACVLSFISTAFEVTFVLFCYSPVKDGGLGFSPYEIGFALALSGLGAALLSALIMPKVLVRFDHSKLYHFAKKGLRPGMVNPDELTTIKLWIGVALLLALARIAFIGFSINMLLVKAFVPNSTALGATYGLVQFSICLSQALSPTFASSLYVISHKYDTLDGNLWVLVFVGLSWIGSIFSKRVVRSACHD</sequence>
<dbReference type="InterPro" id="IPR011701">
    <property type="entry name" value="MFS"/>
</dbReference>
<feature type="transmembrane region" description="Helical" evidence="7">
    <location>
        <begin position="133"/>
        <end position="151"/>
    </location>
</feature>
<feature type="transmembrane region" description="Helical" evidence="7">
    <location>
        <begin position="99"/>
        <end position="121"/>
    </location>
</feature>
<gene>
    <name evidence="8" type="ORF">D9756_001693</name>
</gene>
<name>A0A8H5G574_9AGAR</name>
<feature type="transmembrane region" description="Helical" evidence="7">
    <location>
        <begin position="502"/>
        <end position="522"/>
    </location>
</feature>
<evidence type="ECO:0000256" key="6">
    <source>
        <dbReference type="SAM" id="MobiDB-lite"/>
    </source>
</evidence>
<evidence type="ECO:0000313" key="9">
    <source>
        <dbReference type="Proteomes" id="UP000559027"/>
    </source>
</evidence>
<feature type="transmembrane region" description="Helical" evidence="7">
    <location>
        <begin position="428"/>
        <end position="448"/>
    </location>
</feature>
<evidence type="ECO:0000256" key="2">
    <source>
        <dbReference type="ARBA" id="ARBA00022448"/>
    </source>
</evidence>
<evidence type="ECO:0000256" key="7">
    <source>
        <dbReference type="SAM" id="Phobius"/>
    </source>
</evidence>
<dbReference type="InterPro" id="IPR036259">
    <property type="entry name" value="MFS_trans_sf"/>
</dbReference>
<evidence type="ECO:0000313" key="8">
    <source>
        <dbReference type="EMBL" id="KAF5358500.1"/>
    </source>
</evidence>
<dbReference type="PANTHER" id="PTHR23504:SF15">
    <property type="entry name" value="MAJOR FACILITATOR SUPERFAMILY (MFS) PROFILE DOMAIN-CONTAINING PROTEIN"/>
    <property type="match status" value="1"/>
</dbReference>
<feature type="region of interest" description="Disordered" evidence="6">
    <location>
        <begin position="1"/>
        <end position="40"/>
    </location>
</feature>
<keyword evidence="2" id="KW-0813">Transport</keyword>
<organism evidence="8 9">
    <name type="scientific">Leucocoprinus leucothites</name>
    <dbReference type="NCBI Taxonomy" id="201217"/>
    <lineage>
        <taxon>Eukaryota</taxon>
        <taxon>Fungi</taxon>
        <taxon>Dikarya</taxon>
        <taxon>Basidiomycota</taxon>
        <taxon>Agaricomycotina</taxon>
        <taxon>Agaricomycetes</taxon>
        <taxon>Agaricomycetidae</taxon>
        <taxon>Agaricales</taxon>
        <taxon>Agaricineae</taxon>
        <taxon>Agaricaceae</taxon>
        <taxon>Leucocoprinus</taxon>
    </lineage>
</organism>
<proteinExistence type="predicted"/>
<keyword evidence="3 7" id="KW-0812">Transmembrane</keyword>
<dbReference type="GO" id="GO:0016020">
    <property type="term" value="C:membrane"/>
    <property type="evidence" value="ECO:0007669"/>
    <property type="project" value="UniProtKB-SubCell"/>
</dbReference>
<evidence type="ECO:0000256" key="4">
    <source>
        <dbReference type="ARBA" id="ARBA00022989"/>
    </source>
</evidence>
<keyword evidence="4 7" id="KW-1133">Transmembrane helix</keyword>